<feature type="region of interest" description="Disordered" evidence="2">
    <location>
        <begin position="145"/>
        <end position="175"/>
    </location>
</feature>
<feature type="transmembrane region" description="Helical" evidence="3">
    <location>
        <begin position="46"/>
        <end position="66"/>
    </location>
</feature>
<feature type="transmembrane region" description="Helical" evidence="3">
    <location>
        <begin position="21"/>
        <end position="40"/>
    </location>
</feature>
<feature type="coiled-coil region" evidence="1">
    <location>
        <begin position="69"/>
        <end position="127"/>
    </location>
</feature>
<organism evidence="4 5">
    <name type="scientific">Sporothrix curviconia</name>
    <dbReference type="NCBI Taxonomy" id="1260050"/>
    <lineage>
        <taxon>Eukaryota</taxon>
        <taxon>Fungi</taxon>
        <taxon>Dikarya</taxon>
        <taxon>Ascomycota</taxon>
        <taxon>Pezizomycotina</taxon>
        <taxon>Sordariomycetes</taxon>
        <taxon>Sordariomycetidae</taxon>
        <taxon>Ophiostomatales</taxon>
        <taxon>Ophiostomataceae</taxon>
        <taxon>Sporothrix</taxon>
    </lineage>
</organism>
<proteinExistence type="predicted"/>
<gene>
    <name evidence="4" type="ORF">SCUCBS95973_007880</name>
</gene>
<accession>A0ABP0CHN8</accession>
<keyword evidence="3" id="KW-1133">Transmembrane helix</keyword>
<feature type="compositionally biased region" description="Low complexity" evidence="2">
    <location>
        <begin position="150"/>
        <end position="167"/>
    </location>
</feature>
<evidence type="ECO:0000256" key="3">
    <source>
        <dbReference type="SAM" id="Phobius"/>
    </source>
</evidence>
<sequence>MDEQIIQVLFDTVAPGLVRELLLLPGIRIWLHITAFLVVVSPTARTVLGLLFVVLAPVAAYVHWSIRKVTERLQQREELQRQRQEEQARKDYAGQRALAKELQKHDEELLERLREMQQAEMQILEQRRRDEETWVEELFSEQRRRRRRQQQQQHGPTVTTSFSTTSSRQEGGTLLVESTRVYRTVVRPVEMSADDER</sequence>
<reference evidence="4 5" key="1">
    <citation type="submission" date="2024-01" db="EMBL/GenBank/DDBJ databases">
        <authorList>
            <person name="Allen C."/>
            <person name="Tagirdzhanova G."/>
        </authorList>
    </citation>
    <scope>NUCLEOTIDE SEQUENCE [LARGE SCALE GENOMIC DNA]</scope>
</reference>
<comment type="caution">
    <text evidence="4">The sequence shown here is derived from an EMBL/GenBank/DDBJ whole genome shotgun (WGS) entry which is preliminary data.</text>
</comment>
<keyword evidence="3" id="KW-0472">Membrane</keyword>
<name>A0ABP0CHN8_9PEZI</name>
<evidence type="ECO:0000256" key="1">
    <source>
        <dbReference type="SAM" id="Coils"/>
    </source>
</evidence>
<evidence type="ECO:0000256" key="2">
    <source>
        <dbReference type="SAM" id="MobiDB-lite"/>
    </source>
</evidence>
<keyword evidence="3" id="KW-0812">Transmembrane</keyword>
<keyword evidence="5" id="KW-1185">Reference proteome</keyword>
<evidence type="ECO:0000313" key="4">
    <source>
        <dbReference type="EMBL" id="CAK7231348.1"/>
    </source>
</evidence>
<dbReference type="EMBL" id="CAWUHB010000058">
    <property type="protein sequence ID" value="CAK7231348.1"/>
    <property type="molecule type" value="Genomic_DNA"/>
</dbReference>
<protein>
    <submittedName>
        <fullName evidence="4">Uncharacterized protein</fullName>
    </submittedName>
</protein>
<evidence type="ECO:0000313" key="5">
    <source>
        <dbReference type="Proteomes" id="UP001642405"/>
    </source>
</evidence>
<keyword evidence="1" id="KW-0175">Coiled coil</keyword>
<dbReference type="Proteomes" id="UP001642405">
    <property type="component" value="Unassembled WGS sequence"/>
</dbReference>